<evidence type="ECO:0000256" key="6">
    <source>
        <dbReference type="ARBA" id="ARBA00022989"/>
    </source>
</evidence>
<gene>
    <name evidence="11" type="ORF">PHJA_002068700</name>
</gene>
<dbReference type="GO" id="GO:0005886">
    <property type="term" value="C:plasma membrane"/>
    <property type="evidence" value="ECO:0007669"/>
    <property type="project" value="UniProtKB-SubCell"/>
</dbReference>
<feature type="region of interest" description="Disordered" evidence="9">
    <location>
        <begin position="1"/>
        <end position="37"/>
    </location>
</feature>
<dbReference type="Pfam" id="PF04535">
    <property type="entry name" value="CASP_dom"/>
    <property type="match status" value="1"/>
</dbReference>
<sequence>MSKPDESNPENVTPPPPAPPPATGDLENQTTEAGGGGVANIVGRWKREDLLKRSSMALRCVALLFSLLAFIIMATNKHGDWRQFDNYEEYRYVLAIAILSTLYTGLQVFRQFHELSTGREIIPRQYVGRIDFFGDQIVAYLLISAASSAVPLTNRMREGSDNIFTDSSASAISMEFFAFFALALSSLISGYKLSHQSYI</sequence>
<proteinExistence type="inferred from homology"/>
<protein>
    <recommendedName>
        <fullName evidence="8">CASP-like protein</fullName>
    </recommendedName>
</protein>
<feature type="transmembrane region" description="Helical" evidence="8">
    <location>
        <begin position="130"/>
        <end position="150"/>
    </location>
</feature>
<dbReference type="InterPro" id="IPR006702">
    <property type="entry name" value="CASP_dom"/>
</dbReference>
<keyword evidence="12" id="KW-1185">Reference proteome</keyword>
<dbReference type="PANTHER" id="PTHR33573">
    <property type="entry name" value="CASP-LIKE PROTEIN 4A4"/>
    <property type="match status" value="1"/>
</dbReference>
<reference evidence="11" key="1">
    <citation type="submission" date="2020-07" db="EMBL/GenBank/DDBJ databases">
        <title>Ethylene signaling mediates host invasion by parasitic plants.</title>
        <authorList>
            <person name="Yoshida S."/>
        </authorList>
    </citation>
    <scope>NUCLEOTIDE SEQUENCE</scope>
    <source>
        <strain evidence="11">Okayama</strain>
    </source>
</reference>
<dbReference type="AlphaFoldDB" id="A0A830CP42"/>
<feature type="compositionally biased region" description="Pro residues" evidence="9">
    <location>
        <begin position="12"/>
        <end position="22"/>
    </location>
</feature>
<accession>A0A830CP42</accession>
<name>A0A830CP42_9LAMI</name>
<dbReference type="OrthoDB" id="1924823at2759"/>
<dbReference type="PANTHER" id="PTHR33573:SF57">
    <property type="entry name" value="CASP-LIKE PROTEIN 4B1"/>
    <property type="match status" value="1"/>
</dbReference>
<feature type="domain" description="Casparian strip membrane protein" evidence="10">
    <location>
        <begin position="51"/>
        <end position="181"/>
    </location>
</feature>
<evidence type="ECO:0000256" key="3">
    <source>
        <dbReference type="ARBA" id="ARBA00011489"/>
    </source>
</evidence>
<keyword evidence="4 8" id="KW-1003">Cell membrane</keyword>
<evidence type="ECO:0000313" key="11">
    <source>
        <dbReference type="EMBL" id="GFP99248.1"/>
    </source>
</evidence>
<comment type="subunit">
    <text evidence="3 8">Homodimer and heterodimers.</text>
</comment>
<feature type="transmembrane region" description="Helical" evidence="8">
    <location>
        <begin position="90"/>
        <end position="109"/>
    </location>
</feature>
<keyword evidence="7 8" id="KW-0472">Membrane</keyword>
<evidence type="ECO:0000256" key="9">
    <source>
        <dbReference type="SAM" id="MobiDB-lite"/>
    </source>
</evidence>
<evidence type="ECO:0000256" key="1">
    <source>
        <dbReference type="ARBA" id="ARBA00004651"/>
    </source>
</evidence>
<evidence type="ECO:0000256" key="5">
    <source>
        <dbReference type="ARBA" id="ARBA00022692"/>
    </source>
</evidence>
<comment type="caution">
    <text evidence="11">The sequence shown here is derived from an EMBL/GenBank/DDBJ whole genome shotgun (WGS) entry which is preliminary data.</text>
</comment>
<evidence type="ECO:0000256" key="4">
    <source>
        <dbReference type="ARBA" id="ARBA00022475"/>
    </source>
</evidence>
<evidence type="ECO:0000256" key="8">
    <source>
        <dbReference type="RuleBase" id="RU361233"/>
    </source>
</evidence>
<dbReference type="EMBL" id="BMAC01000562">
    <property type="protein sequence ID" value="GFP99248.1"/>
    <property type="molecule type" value="Genomic_DNA"/>
</dbReference>
<evidence type="ECO:0000313" key="12">
    <source>
        <dbReference type="Proteomes" id="UP000653305"/>
    </source>
</evidence>
<comment type="subcellular location">
    <subcellularLocation>
        <location evidence="1 8">Cell membrane</location>
        <topology evidence="1 8">Multi-pass membrane protein</topology>
    </subcellularLocation>
</comment>
<keyword evidence="5 8" id="KW-0812">Transmembrane</keyword>
<feature type="transmembrane region" description="Helical" evidence="8">
    <location>
        <begin position="170"/>
        <end position="191"/>
    </location>
</feature>
<evidence type="ECO:0000256" key="2">
    <source>
        <dbReference type="ARBA" id="ARBA00007651"/>
    </source>
</evidence>
<comment type="similarity">
    <text evidence="2 8">Belongs to the Casparian strip membrane proteins (CASP) family.</text>
</comment>
<feature type="transmembrane region" description="Helical" evidence="8">
    <location>
        <begin position="56"/>
        <end position="75"/>
    </location>
</feature>
<dbReference type="Proteomes" id="UP000653305">
    <property type="component" value="Unassembled WGS sequence"/>
</dbReference>
<evidence type="ECO:0000259" key="10">
    <source>
        <dbReference type="Pfam" id="PF04535"/>
    </source>
</evidence>
<organism evidence="11 12">
    <name type="scientific">Phtheirospermum japonicum</name>
    <dbReference type="NCBI Taxonomy" id="374723"/>
    <lineage>
        <taxon>Eukaryota</taxon>
        <taxon>Viridiplantae</taxon>
        <taxon>Streptophyta</taxon>
        <taxon>Embryophyta</taxon>
        <taxon>Tracheophyta</taxon>
        <taxon>Spermatophyta</taxon>
        <taxon>Magnoliopsida</taxon>
        <taxon>eudicotyledons</taxon>
        <taxon>Gunneridae</taxon>
        <taxon>Pentapetalae</taxon>
        <taxon>asterids</taxon>
        <taxon>lamiids</taxon>
        <taxon>Lamiales</taxon>
        <taxon>Orobanchaceae</taxon>
        <taxon>Orobanchaceae incertae sedis</taxon>
        <taxon>Phtheirospermum</taxon>
    </lineage>
</organism>
<evidence type="ECO:0000256" key="7">
    <source>
        <dbReference type="ARBA" id="ARBA00023136"/>
    </source>
</evidence>
<keyword evidence="6 8" id="KW-1133">Transmembrane helix</keyword>